<dbReference type="SUPFAM" id="SSF53474">
    <property type="entry name" value="alpha/beta-Hydrolases"/>
    <property type="match status" value="1"/>
</dbReference>
<dbReference type="RefSeq" id="XP_011133107.1">
    <property type="nucleotide sequence ID" value="XM_011134805.1"/>
</dbReference>
<feature type="region of interest" description="Disordered" evidence="1">
    <location>
        <begin position="129"/>
        <end position="153"/>
    </location>
</feature>
<feature type="signal peptide" evidence="2">
    <location>
        <begin position="1"/>
        <end position="15"/>
    </location>
</feature>
<sequence length="875" mass="98359">MRLAVVGCLMGCVLGQDSVINEYISSMPFPVDIVTPKYSFIGYEKYAASYCDIETMELLSNIVLINDGVPAMDPAAAKAEKASQMDAFLAAVPHYRKFHESGASFRQALDFTQRLLRHTDALNQEATMLRRTNSSNDNDSSIKGDSAQTTASRRMSMNYVPVLLPEDVYSPEEKLRALIATHFSVQAGGQKLGTLVKLHSEMPEGHENDVVMAAIHRLRSRKTGGNSEQQNSEQQNSEQQNSEQQREQQNSEQEREQQREQQREQTAMESIAGYLRELWKSSKQGLNQEKALDELFNKLVEDDRKGVEKKGEAMDGDQNPWGLPEGTLSFFMSNAFGEMFSALFQDVGEWIDGLNGYWWTDGGKVGLAEGLCRGIQAGLQVDGGMSPWTSCALPSAFFAYIVCGNTQLQIDCTNYKFADPSLDLCDMFEAQEVYDLSLIPMEEGVDATVNHFSDAGYEKDGRSMWLMQSSIAKQAMSTTQRQCMIAADDPDFLLDLLPGWDIVHETWLNEETSYMTQFTTNKYVPYSTIAKKRTTATDGTCEFMMISRGTINGWEWWVDFKFEMKPIPYSTDPEALAHSGYLNLATPIVEANSNYMMRHHFDVPADTVAGEDLYNQYSYCDPNKTSIWFVGHSLGGGMSNLQSLIWGLRWKTAFPQMQLYNFAAASFAIYNENTRAMHSKLVNSRNVRYERDFVPGIMCQNTGATRCAPNPFASGLHGAGLEQPTSLLSGAVILRSKEDFVDYDPDNQWWFGDDHFFMVPGLLQMTTILSFINMPMILQPAACHLCSYRCYFSSHFCTKDVTNQTECFRGPVNYDNEANCVNQQLTIPDVKSKNDGPNYLGSLNCTFNEQAFAVKQPCWYLSPGIRLNAVQDLIN</sequence>
<feature type="chain" id="PRO_5012000216" evidence="2">
    <location>
        <begin position="16"/>
        <end position="875"/>
    </location>
</feature>
<organism evidence="4 5">
    <name type="scientific">Gregarina niphandrodes</name>
    <name type="common">Septate eugregarine</name>
    <dbReference type="NCBI Taxonomy" id="110365"/>
    <lineage>
        <taxon>Eukaryota</taxon>
        <taxon>Sar</taxon>
        <taxon>Alveolata</taxon>
        <taxon>Apicomplexa</taxon>
        <taxon>Conoidasida</taxon>
        <taxon>Gregarinasina</taxon>
        <taxon>Eugregarinorida</taxon>
        <taxon>Gregarinidae</taxon>
        <taxon>Gregarina</taxon>
    </lineage>
</organism>
<evidence type="ECO:0000256" key="1">
    <source>
        <dbReference type="SAM" id="MobiDB-lite"/>
    </source>
</evidence>
<dbReference type="Gene3D" id="3.40.50.1820">
    <property type="entry name" value="alpha/beta hydrolase"/>
    <property type="match status" value="1"/>
</dbReference>
<gene>
    <name evidence="4" type="ORF">GNI_163210</name>
</gene>
<keyword evidence="5" id="KW-1185">Reference proteome</keyword>
<evidence type="ECO:0000256" key="2">
    <source>
        <dbReference type="SAM" id="SignalP"/>
    </source>
</evidence>
<dbReference type="InterPro" id="IPR002921">
    <property type="entry name" value="Fungal_lipase-type"/>
</dbReference>
<evidence type="ECO:0000313" key="5">
    <source>
        <dbReference type="Proteomes" id="UP000019763"/>
    </source>
</evidence>
<dbReference type="AlphaFoldDB" id="A0A023AYC5"/>
<comment type="caution">
    <text evidence="4">The sequence shown here is derived from an EMBL/GenBank/DDBJ whole genome shotgun (WGS) entry which is preliminary data.</text>
</comment>
<evidence type="ECO:0000313" key="4">
    <source>
        <dbReference type="EMBL" id="EZG43661.1"/>
    </source>
</evidence>
<dbReference type="OrthoDB" id="58570at2759"/>
<evidence type="ECO:0000259" key="3">
    <source>
        <dbReference type="Pfam" id="PF01764"/>
    </source>
</evidence>
<reference evidence="4" key="1">
    <citation type="submission" date="2013-12" db="EMBL/GenBank/DDBJ databases">
        <authorList>
            <person name="Omoto C.K."/>
            <person name="Sibley D."/>
            <person name="Venepally P."/>
            <person name="Hadjithomas M."/>
            <person name="Karamycheva S."/>
            <person name="Brunk B."/>
            <person name="Roos D."/>
            <person name="Caler E."/>
            <person name="Lorenzi H."/>
        </authorList>
    </citation>
    <scope>NUCLEOTIDE SEQUENCE</scope>
</reference>
<protein>
    <submittedName>
        <fullName evidence="4">Lipase</fullName>
    </submittedName>
</protein>
<keyword evidence="2" id="KW-0732">Signal</keyword>
<proteinExistence type="predicted"/>
<feature type="compositionally biased region" description="Basic and acidic residues" evidence="1">
    <location>
        <begin position="252"/>
        <end position="263"/>
    </location>
</feature>
<feature type="domain" description="Fungal lipase-type" evidence="3">
    <location>
        <begin position="545"/>
        <end position="699"/>
    </location>
</feature>
<dbReference type="InterPro" id="IPR029058">
    <property type="entry name" value="AB_hydrolase_fold"/>
</dbReference>
<feature type="region of interest" description="Disordered" evidence="1">
    <location>
        <begin position="220"/>
        <end position="267"/>
    </location>
</feature>
<accession>A0A023AYC5</accession>
<feature type="compositionally biased region" description="Low complexity" evidence="1">
    <location>
        <begin position="226"/>
        <end position="251"/>
    </location>
</feature>
<dbReference type="Proteomes" id="UP000019763">
    <property type="component" value="Unassembled WGS sequence"/>
</dbReference>
<dbReference type="VEuPathDB" id="CryptoDB:GNI_163210"/>
<dbReference type="GO" id="GO:0006629">
    <property type="term" value="P:lipid metabolic process"/>
    <property type="evidence" value="ECO:0007669"/>
    <property type="project" value="InterPro"/>
</dbReference>
<dbReference type="GeneID" id="22915649"/>
<name>A0A023AYC5_GRENI</name>
<dbReference type="Pfam" id="PF01764">
    <property type="entry name" value="Lipase_3"/>
    <property type="match status" value="1"/>
</dbReference>
<dbReference type="EMBL" id="AFNH02001217">
    <property type="protein sequence ID" value="EZG43661.1"/>
    <property type="molecule type" value="Genomic_DNA"/>
</dbReference>